<keyword evidence="13" id="KW-0732">Signal</keyword>
<evidence type="ECO:0000256" key="4">
    <source>
        <dbReference type="ARBA" id="ARBA00022692"/>
    </source>
</evidence>
<feature type="region of interest" description="Disordered" evidence="11">
    <location>
        <begin position="617"/>
        <end position="639"/>
    </location>
</feature>
<dbReference type="AlphaFoldDB" id="A0A8X7NR71"/>
<keyword evidence="3" id="KW-0285">Flavoprotein</keyword>
<dbReference type="PANTHER" id="PTHR32361">
    <property type="entry name" value="FERRIC/CUPRIC REDUCTASE TRANSMEMBRANE COMPONENT"/>
    <property type="match status" value="1"/>
</dbReference>
<dbReference type="GO" id="GO:0015677">
    <property type="term" value="P:copper ion import"/>
    <property type="evidence" value="ECO:0007669"/>
    <property type="project" value="TreeGrafter"/>
</dbReference>
<keyword evidence="8" id="KW-0560">Oxidoreductase</keyword>
<dbReference type="Pfam" id="PF01794">
    <property type="entry name" value="Ferric_reduct"/>
    <property type="match status" value="1"/>
</dbReference>
<keyword evidence="9" id="KW-0406">Ion transport</keyword>
<sequence>MRLVTFIALFYFVDAANVPRSSNLPCIRYKDMIPTYACNYQVNVHAKYCKDTTIYKTNSTCLCNNINWLASVLGCLSCAGNLENKNIQGVKKFCRINGRVELSQDQVWFAYQRFNDTITNASLTTQGTNVTIDRPVILSSSEVELYRKAYGKYLGNFDDSIYYGGAIYGYWAVVLVLAATINWSNCIFQNRANSSKRCTRLVESYLLLPALASKAHAETLSLGPIEATIPSRLEALILGMFAVLLTTMTFINTEPVDDDPIYYTKNHGQLRYLVDRSGIISTMLAPLVVMFASRNNLLQWLTKWQYARFLTFHRWVARVMFVLTVVHAAGYTKLLGSFYLGEMEAAYSKAGVVAIVASSLMLVQGVLYVRRRWYETFQVMHFVLGLCWLVGCAIHVNELGFVYFVYPVAIIWGTDRLVRITRILHFGFPVADLQLIANDLIKIEIPVPKSWQLRGTIGYAFIHVLKPKYFWQSHSFTFMHSPTSQKRMVCYCKVKTGLTSDLHLNLLSEVNNNARIKVGVEGPYEVTSRIVQTNLMVFVAGGSGIAGIYQEVAFQIKGLVQNPPNCIKLIWVVRDSSSVNWFHAELQALQEASVHVMVYITHGAEMTPVSRLATDEKGIGSGKNSLRPTPSLTPSDGGASTSLSDLMSITFLYGRPDLIQLVTTSVTECESSVSFTTCGHPGMVDDLRAAVCQCMKNTPNKTIYFYDQLQVWV</sequence>
<feature type="transmembrane region" description="Helical" evidence="12">
    <location>
        <begin position="235"/>
        <end position="253"/>
    </location>
</feature>
<dbReference type="GO" id="GO:0006879">
    <property type="term" value="P:intracellular iron ion homeostasis"/>
    <property type="evidence" value="ECO:0007669"/>
    <property type="project" value="TreeGrafter"/>
</dbReference>
<dbReference type="Pfam" id="PF08022">
    <property type="entry name" value="FAD_binding_8"/>
    <property type="match status" value="1"/>
</dbReference>
<gene>
    <name evidence="17" type="ORF">FOB60_001008</name>
</gene>
<dbReference type="GO" id="GO:0006826">
    <property type="term" value="P:iron ion transport"/>
    <property type="evidence" value="ECO:0007669"/>
    <property type="project" value="TreeGrafter"/>
</dbReference>
<evidence type="ECO:0000259" key="16">
    <source>
        <dbReference type="Pfam" id="PF08030"/>
    </source>
</evidence>
<feature type="compositionally biased region" description="Polar residues" evidence="11">
    <location>
        <begin position="622"/>
        <end position="639"/>
    </location>
</feature>
<evidence type="ECO:0000256" key="12">
    <source>
        <dbReference type="SAM" id="Phobius"/>
    </source>
</evidence>
<feature type="domain" description="Ferric oxidoreductase" evidence="14">
    <location>
        <begin position="277"/>
        <end position="392"/>
    </location>
</feature>
<feature type="transmembrane region" description="Helical" evidence="12">
    <location>
        <begin position="381"/>
        <end position="406"/>
    </location>
</feature>
<dbReference type="GO" id="GO:0000293">
    <property type="term" value="F:ferric-chelate reductase activity"/>
    <property type="evidence" value="ECO:0007669"/>
    <property type="project" value="UniProtKB-ARBA"/>
</dbReference>
<dbReference type="SUPFAM" id="SSF52343">
    <property type="entry name" value="Ferredoxin reductase-like, C-terminal NADP-linked domain"/>
    <property type="match status" value="1"/>
</dbReference>
<feature type="transmembrane region" description="Helical" evidence="12">
    <location>
        <begin position="312"/>
        <end position="330"/>
    </location>
</feature>
<evidence type="ECO:0000256" key="3">
    <source>
        <dbReference type="ARBA" id="ARBA00022630"/>
    </source>
</evidence>
<accession>A0A8X7NR71</accession>
<dbReference type="InterPro" id="IPR039261">
    <property type="entry name" value="FNR_nucleotide-bd"/>
</dbReference>
<evidence type="ECO:0000256" key="7">
    <source>
        <dbReference type="ARBA" id="ARBA00022989"/>
    </source>
</evidence>
<feature type="transmembrane region" description="Helical" evidence="12">
    <location>
        <begin position="273"/>
        <end position="292"/>
    </location>
</feature>
<dbReference type="InterPro" id="IPR013112">
    <property type="entry name" value="FAD-bd_8"/>
</dbReference>
<feature type="signal peptide" evidence="13">
    <location>
        <begin position="1"/>
        <end position="15"/>
    </location>
</feature>
<feature type="chain" id="PRO_5036457379" evidence="13">
    <location>
        <begin position="16"/>
        <end position="713"/>
    </location>
</feature>
<evidence type="ECO:0000256" key="2">
    <source>
        <dbReference type="ARBA" id="ARBA00022448"/>
    </source>
</evidence>
<dbReference type="GO" id="GO:0005886">
    <property type="term" value="C:plasma membrane"/>
    <property type="evidence" value="ECO:0007669"/>
    <property type="project" value="TreeGrafter"/>
</dbReference>
<organism evidence="17 18">
    <name type="scientific">Candida parapsilosis</name>
    <name type="common">Yeast</name>
    <dbReference type="NCBI Taxonomy" id="5480"/>
    <lineage>
        <taxon>Eukaryota</taxon>
        <taxon>Fungi</taxon>
        <taxon>Dikarya</taxon>
        <taxon>Ascomycota</taxon>
        <taxon>Saccharomycotina</taxon>
        <taxon>Pichiomycetes</taxon>
        <taxon>Debaryomycetaceae</taxon>
        <taxon>Candida/Lodderomyces clade</taxon>
        <taxon>Candida</taxon>
    </lineage>
</organism>
<dbReference type="Proteomes" id="UP000590412">
    <property type="component" value="Unassembled WGS sequence"/>
</dbReference>
<comment type="caution">
    <text evidence="17">The sequence shown here is derived from an EMBL/GenBank/DDBJ whole genome shotgun (WGS) entry which is preliminary data.</text>
</comment>
<proteinExistence type="predicted"/>
<dbReference type="InterPro" id="IPR013121">
    <property type="entry name" value="Fe_red_NAD-bd_6"/>
</dbReference>
<evidence type="ECO:0000256" key="8">
    <source>
        <dbReference type="ARBA" id="ARBA00023002"/>
    </source>
</evidence>
<protein>
    <submittedName>
        <fullName evidence="17">Ferric reductase NAD binding domain family protein</fullName>
    </submittedName>
</protein>
<evidence type="ECO:0000256" key="11">
    <source>
        <dbReference type="SAM" id="MobiDB-lite"/>
    </source>
</evidence>
<evidence type="ECO:0000256" key="1">
    <source>
        <dbReference type="ARBA" id="ARBA00004141"/>
    </source>
</evidence>
<keyword evidence="4 12" id="KW-0812">Transmembrane</keyword>
<evidence type="ECO:0000256" key="9">
    <source>
        <dbReference type="ARBA" id="ARBA00023065"/>
    </source>
</evidence>
<dbReference type="EMBL" id="JABWAB010000001">
    <property type="protein sequence ID" value="KAF6059426.1"/>
    <property type="molecule type" value="Genomic_DNA"/>
</dbReference>
<feature type="domain" description="FAD-binding 8" evidence="15">
    <location>
        <begin position="426"/>
        <end position="527"/>
    </location>
</feature>
<evidence type="ECO:0000256" key="10">
    <source>
        <dbReference type="ARBA" id="ARBA00023136"/>
    </source>
</evidence>
<keyword evidence="7 12" id="KW-1133">Transmembrane helix</keyword>
<dbReference type="InterPro" id="IPR051410">
    <property type="entry name" value="Ferric/Cupric_Reductase"/>
</dbReference>
<feature type="transmembrane region" description="Helical" evidence="12">
    <location>
        <begin position="350"/>
        <end position="369"/>
    </location>
</feature>
<dbReference type="CDD" id="cd06186">
    <property type="entry name" value="NOX_Duox_like_FAD_NADP"/>
    <property type="match status" value="1"/>
</dbReference>
<evidence type="ECO:0000256" key="6">
    <source>
        <dbReference type="ARBA" id="ARBA00022982"/>
    </source>
</evidence>
<evidence type="ECO:0000256" key="13">
    <source>
        <dbReference type="SAM" id="SignalP"/>
    </source>
</evidence>
<dbReference type="Pfam" id="PF08030">
    <property type="entry name" value="NAD_binding_6"/>
    <property type="match status" value="1"/>
</dbReference>
<evidence type="ECO:0000259" key="15">
    <source>
        <dbReference type="Pfam" id="PF08022"/>
    </source>
</evidence>
<dbReference type="SFLD" id="SFLDS00052">
    <property type="entry name" value="Ferric_Reductase_Domain"/>
    <property type="match status" value="1"/>
</dbReference>
<dbReference type="PANTHER" id="PTHR32361:SF9">
    <property type="entry name" value="FERRIC REDUCTASE TRANSMEMBRANE COMPONENT 3-RELATED"/>
    <property type="match status" value="1"/>
</dbReference>
<dbReference type="Gene3D" id="3.40.50.80">
    <property type="entry name" value="Nucleotide-binding domain of ferredoxin-NADP reductase (FNR) module"/>
    <property type="match status" value="1"/>
</dbReference>
<comment type="subcellular location">
    <subcellularLocation>
        <location evidence="1">Membrane</location>
        <topology evidence="1">Multi-pass membrane protein</topology>
    </subcellularLocation>
</comment>
<dbReference type="SFLD" id="SFLDG01168">
    <property type="entry name" value="Ferric_reductase_subgroup_(FRE"/>
    <property type="match status" value="1"/>
</dbReference>
<keyword evidence="2" id="KW-0813">Transport</keyword>
<evidence type="ECO:0000313" key="18">
    <source>
        <dbReference type="Proteomes" id="UP000590412"/>
    </source>
</evidence>
<dbReference type="OrthoDB" id="4494341at2759"/>
<reference evidence="17" key="1">
    <citation type="submission" date="2020-03" db="EMBL/GenBank/DDBJ databases">
        <title>FDA dAtabase for Regulatory Grade micrObial Sequences (FDA-ARGOS): Supporting development and validation of Infectious Disease Dx tests.</title>
        <authorList>
            <person name="Campos J."/>
            <person name="Goldberg B."/>
            <person name="Tallon L."/>
            <person name="Sadzewicz L."/>
            <person name="Vavikolanu K."/>
            <person name="Mehta A."/>
            <person name="Aluvathingal J."/>
            <person name="Nadendla S."/>
            <person name="Nandy P."/>
            <person name="Geyer C."/>
            <person name="Yan Y."/>
            <person name="Sichtig H."/>
        </authorList>
    </citation>
    <scope>NUCLEOTIDE SEQUENCE [LARGE SCALE GENOMIC DNA]</scope>
    <source>
        <strain evidence="17">FDAARGOS_652</strain>
    </source>
</reference>
<evidence type="ECO:0000256" key="5">
    <source>
        <dbReference type="ARBA" id="ARBA00022827"/>
    </source>
</evidence>
<dbReference type="InterPro" id="IPR013130">
    <property type="entry name" value="Fe3_Rdtase_TM_dom"/>
</dbReference>
<evidence type="ECO:0000259" key="14">
    <source>
        <dbReference type="Pfam" id="PF01794"/>
    </source>
</evidence>
<name>A0A8X7NR71_CANPA</name>
<keyword evidence="5" id="KW-0274">FAD</keyword>
<keyword evidence="10 12" id="KW-0472">Membrane</keyword>
<feature type="transmembrane region" description="Helical" evidence="12">
    <location>
        <begin position="168"/>
        <end position="188"/>
    </location>
</feature>
<evidence type="ECO:0000313" key="17">
    <source>
        <dbReference type="EMBL" id="KAF6059426.1"/>
    </source>
</evidence>
<feature type="domain" description="Ferric reductase NAD binding" evidence="16">
    <location>
        <begin position="536"/>
        <end position="691"/>
    </location>
</feature>
<keyword evidence="6" id="KW-0249">Electron transport</keyword>